<feature type="region of interest" description="Disordered" evidence="6">
    <location>
        <begin position="536"/>
        <end position="562"/>
    </location>
</feature>
<dbReference type="CDD" id="cd17335">
    <property type="entry name" value="MFS_MFSD6"/>
    <property type="match status" value="1"/>
</dbReference>
<dbReference type="InterPro" id="IPR036259">
    <property type="entry name" value="MFS_trans_sf"/>
</dbReference>
<evidence type="ECO:0000256" key="6">
    <source>
        <dbReference type="SAM" id="MobiDB-lite"/>
    </source>
</evidence>
<dbReference type="SUPFAM" id="SSF103473">
    <property type="entry name" value="MFS general substrate transporter"/>
    <property type="match status" value="1"/>
</dbReference>
<keyword evidence="10" id="KW-1185">Reference proteome</keyword>
<feature type="transmembrane region" description="Helical" evidence="7">
    <location>
        <begin position="115"/>
        <end position="134"/>
    </location>
</feature>
<organism evidence="9 10">
    <name type="scientific">Paralvinella palmiformis</name>
    <dbReference type="NCBI Taxonomy" id="53620"/>
    <lineage>
        <taxon>Eukaryota</taxon>
        <taxon>Metazoa</taxon>
        <taxon>Spiralia</taxon>
        <taxon>Lophotrochozoa</taxon>
        <taxon>Annelida</taxon>
        <taxon>Polychaeta</taxon>
        <taxon>Sedentaria</taxon>
        <taxon>Canalipalpata</taxon>
        <taxon>Terebellida</taxon>
        <taxon>Terebelliformia</taxon>
        <taxon>Alvinellidae</taxon>
        <taxon>Paralvinella</taxon>
    </lineage>
</organism>
<evidence type="ECO:0000256" key="4">
    <source>
        <dbReference type="ARBA" id="ARBA00022989"/>
    </source>
</evidence>
<feature type="transmembrane region" description="Helical" evidence="7">
    <location>
        <begin position="199"/>
        <end position="222"/>
    </location>
</feature>
<evidence type="ECO:0000256" key="7">
    <source>
        <dbReference type="SAM" id="Phobius"/>
    </source>
</evidence>
<dbReference type="InterPro" id="IPR024989">
    <property type="entry name" value="MFS_assoc_dom"/>
</dbReference>
<feature type="transmembrane region" description="Helical" evidence="7">
    <location>
        <begin position="85"/>
        <end position="103"/>
    </location>
</feature>
<evidence type="ECO:0000256" key="2">
    <source>
        <dbReference type="ARBA" id="ARBA00005241"/>
    </source>
</evidence>
<feature type="transmembrane region" description="Helical" evidence="7">
    <location>
        <begin position="55"/>
        <end position="73"/>
    </location>
</feature>
<sequence>MDYGSNTNTDENTSHDEPAPEENEAERGSGSTSPPLKETLRSVCSIEKKLVFYKLFYLTFCGAIGCVLPYVAVFLKQEGMGPEKIGIISGVRPIIGFISAPLFGMFGDSCGRRKCILLVSIVAWLTIYVSLYHVPAPARVTSCPANLVPHRERHFGHRIRRDSDALVDDGLAEPELPASEQELLQENLEWLYIPRHLDIVFIVTFFLIVGGEVFQAPTTALSDAGTLQTLGSKRLEDYGPQRAWGSIGWGISSFAAGALVSSSRRMEVLCGVKLYFSDYRLLTYIFIVFLVISFVAATQIKFKEGKDEEEIELKDTNKEKSEITKAKSDVSEKSHNAGAVIRIFFNVHYGSWLVTSFFVGMCNGVIWGFLYWHLDNLGASQFLMGVSGIVVCASEFVMFFLVGKVIKLLGHIGIMYLGLLGYTVRFCIYAVIRNPWWVLPAEILQGITFSIVWVSMTAYTTMAVPSASLATIQGILHGVYFGLGCGSGHLIGGIMIGYVGAVITFFSFAAASMFVLMLFFIVQKCSTKPEDVYGYEGLDEETDKTPASNTEQESSAMTSPEQ</sequence>
<dbReference type="GO" id="GO:0005886">
    <property type="term" value="C:plasma membrane"/>
    <property type="evidence" value="ECO:0007669"/>
    <property type="project" value="TreeGrafter"/>
</dbReference>
<evidence type="ECO:0000256" key="1">
    <source>
        <dbReference type="ARBA" id="ARBA00004141"/>
    </source>
</evidence>
<keyword evidence="5 7" id="KW-0472">Membrane</keyword>
<feature type="transmembrane region" description="Helical" evidence="7">
    <location>
        <begin position="382"/>
        <end position="402"/>
    </location>
</feature>
<keyword evidence="3 7" id="KW-0812">Transmembrane</keyword>
<evidence type="ECO:0000256" key="3">
    <source>
        <dbReference type="ARBA" id="ARBA00022692"/>
    </source>
</evidence>
<gene>
    <name evidence="9" type="ORF">LSH36_117g01041</name>
</gene>
<comment type="caution">
    <text evidence="9">The sequence shown here is derived from an EMBL/GenBank/DDBJ whole genome shotgun (WGS) entry which is preliminary data.</text>
</comment>
<feature type="transmembrane region" description="Helical" evidence="7">
    <location>
        <begin position="502"/>
        <end position="522"/>
    </location>
</feature>
<feature type="transmembrane region" description="Helical" evidence="7">
    <location>
        <begin position="281"/>
        <end position="300"/>
    </location>
</feature>
<feature type="transmembrane region" description="Helical" evidence="7">
    <location>
        <begin position="474"/>
        <end position="496"/>
    </location>
</feature>
<dbReference type="Pfam" id="PF12832">
    <property type="entry name" value="MFS_1_like"/>
    <property type="match status" value="1"/>
</dbReference>
<dbReference type="PANTHER" id="PTHR16172:SF2">
    <property type="entry name" value="MAJOR FACILITATOR SUPERFAMILY DOMAIN-CONTAINING PROTEIN 6"/>
    <property type="match status" value="1"/>
</dbReference>
<dbReference type="InterPro" id="IPR051717">
    <property type="entry name" value="MFS_MFSD6"/>
</dbReference>
<feature type="compositionally biased region" description="Polar residues" evidence="6">
    <location>
        <begin position="1"/>
        <end position="11"/>
    </location>
</feature>
<dbReference type="AlphaFoldDB" id="A0AAD9JYH7"/>
<comment type="subcellular location">
    <subcellularLocation>
        <location evidence="1">Membrane</location>
        <topology evidence="1">Multi-pass membrane protein</topology>
    </subcellularLocation>
</comment>
<keyword evidence="4 7" id="KW-1133">Transmembrane helix</keyword>
<name>A0AAD9JYH7_9ANNE</name>
<dbReference type="Proteomes" id="UP001208570">
    <property type="component" value="Unassembled WGS sequence"/>
</dbReference>
<dbReference type="PANTHER" id="PTHR16172">
    <property type="entry name" value="MAJOR FACILITATOR SUPERFAMILY DOMAIN-CONTAINING PROTEIN 6-LIKE"/>
    <property type="match status" value="1"/>
</dbReference>
<evidence type="ECO:0000313" key="10">
    <source>
        <dbReference type="Proteomes" id="UP001208570"/>
    </source>
</evidence>
<reference evidence="9" key="1">
    <citation type="journal article" date="2023" name="Mol. Biol. Evol.">
        <title>Third-Generation Sequencing Reveals the Adaptive Role of the Epigenome in Three Deep-Sea Polychaetes.</title>
        <authorList>
            <person name="Perez M."/>
            <person name="Aroh O."/>
            <person name="Sun Y."/>
            <person name="Lan Y."/>
            <person name="Juniper S.K."/>
            <person name="Young C.R."/>
            <person name="Angers B."/>
            <person name="Qian P.Y."/>
        </authorList>
    </citation>
    <scope>NUCLEOTIDE SEQUENCE</scope>
    <source>
        <strain evidence="9">P08H-3</strain>
    </source>
</reference>
<feature type="transmembrane region" description="Helical" evidence="7">
    <location>
        <begin position="349"/>
        <end position="370"/>
    </location>
</feature>
<feature type="region of interest" description="Disordered" evidence="6">
    <location>
        <begin position="1"/>
        <end position="36"/>
    </location>
</feature>
<feature type="domain" description="Major facilitator superfamily associated" evidence="8">
    <location>
        <begin position="52"/>
        <end position="505"/>
    </location>
</feature>
<feature type="compositionally biased region" description="Polar residues" evidence="6">
    <location>
        <begin position="545"/>
        <end position="562"/>
    </location>
</feature>
<dbReference type="EMBL" id="JAODUP010000117">
    <property type="protein sequence ID" value="KAK2161384.1"/>
    <property type="molecule type" value="Genomic_DNA"/>
</dbReference>
<accession>A0AAD9JYH7</accession>
<protein>
    <recommendedName>
        <fullName evidence="8">Major facilitator superfamily associated domain-containing protein</fullName>
    </recommendedName>
</protein>
<comment type="similarity">
    <text evidence="2">Belongs to the major facilitator superfamily. MFSD6 family.</text>
</comment>
<proteinExistence type="inferred from homology"/>
<feature type="transmembrane region" description="Helical" evidence="7">
    <location>
        <begin position="444"/>
        <end position="462"/>
    </location>
</feature>
<dbReference type="Gene3D" id="1.20.1250.20">
    <property type="entry name" value="MFS general substrate transporter like domains"/>
    <property type="match status" value="2"/>
</dbReference>
<evidence type="ECO:0000259" key="8">
    <source>
        <dbReference type="Pfam" id="PF12832"/>
    </source>
</evidence>
<feature type="transmembrane region" description="Helical" evidence="7">
    <location>
        <begin position="243"/>
        <end position="261"/>
    </location>
</feature>
<evidence type="ECO:0000313" key="9">
    <source>
        <dbReference type="EMBL" id="KAK2161384.1"/>
    </source>
</evidence>
<feature type="transmembrane region" description="Helical" evidence="7">
    <location>
        <begin position="414"/>
        <end position="432"/>
    </location>
</feature>
<evidence type="ECO:0000256" key="5">
    <source>
        <dbReference type="ARBA" id="ARBA00023136"/>
    </source>
</evidence>